<evidence type="ECO:0000256" key="1">
    <source>
        <dbReference type="ARBA" id="ARBA00023125"/>
    </source>
</evidence>
<keyword evidence="3" id="KW-0812">Transmembrane</keyword>
<dbReference type="GO" id="GO:0003677">
    <property type="term" value="F:DNA binding"/>
    <property type="evidence" value="ECO:0007669"/>
    <property type="project" value="UniProtKB-UniRule"/>
</dbReference>
<dbReference type="SUPFAM" id="SSF46689">
    <property type="entry name" value="Homeodomain-like"/>
    <property type="match status" value="1"/>
</dbReference>
<feature type="domain" description="HTH tetR-type" evidence="4">
    <location>
        <begin position="11"/>
        <end position="71"/>
    </location>
</feature>
<dbReference type="InterPro" id="IPR039532">
    <property type="entry name" value="TetR_C_Firmicutes"/>
</dbReference>
<dbReference type="InterPro" id="IPR009057">
    <property type="entry name" value="Homeodomain-like_sf"/>
</dbReference>
<gene>
    <name evidence="5" type="ordered locus">Ccel_2357</name>
</gene>
<keyword evidence="6" id="KW-1185">Reference proteome</keyword>
<proteinExistence type="predicted"/>
<dbReference type="Gene3D" id="1.10.357.10">
    <property type="entry name" value="Tetracycline Repressor, domain 2"/>
    <property type="match status" value="1"/>
</dbReference>
<dbReference type="Pfam" id="PF14278">
    <property type="entry name" value="TetR_C_8"/>
    <property type="match status" value="1"/>
</dbReference>
<dbReference type="PANTHER" id="PTHR43479">
    <property type="entry name" value="ACREF/ENVCD OPERON REPRESSOR-RELATED"/>
    <property type="match status" value="1"/>
</dbReference>
<dbReference type="STRING" id="394503.Ccel_2357"/>
<dbReference type="EMBL" id="CP001348">
    <property type="protein sequence ID" value="ACL76691.1"/>
    <property type="molecule type" value="Genomic_DNA"/>
</dbReference>
<protein>
    <submittedName>
        <fullName evidence="5">Transcriptional regulator, TetR family</fullName>
    </submittedName>
</protein>
<keyword evidence="3" id="KW-1133">Transmembrane helix</keyword>
<accession>B8I5F5</accession>
<dbReference type="Proteomes" id="UP000001349">
    <property type="component" value="Chromosome"/>
</dbReference>
<reference evidence="5 6" key="1">
    <citation type="submission" date="2009-01" db="EMBL/GenBank/DDBJ databases">
        <title>Complete sequence of Clostridium cellulolyticum H10.</title>
        <authorList>
            <consortium name="US DOE Joint Genome Institute"/>
            <person name="Lucas S."/>
            <person name="Copeland A."/>
            <person name="Lapidus A."/>
            <person name="Glavina del Rio T."/>
            <person name="Dalin E."/>
            <person name="Tice H."/>
            <person name="Bruce D."/>
            <person name="Goodwin L."/>
            <person name="Pitluck S."/>
            <person name="Chertkov O."/>
            <person name="Saunders E."/>
            <person name="Brettin T."/>
            <person name="Detter J.C."/>
            <person name="Han C."/>
            <person name="Larimer F."/>
            <person name="Land M."/>
            <person name="Hauser L."/>
            <person name="Kyrpides N."/>
            <person name="Ivanova N."/>
            <person name="Zhou J."/>
            <person name="Richardson P."/>
        </authorList>
    </citation>
    <scope>NUCLEOTIDE SEQUENCE [LARGE SCALE GENOMIC DNA]</scope>
    <source>
        <strain evidence="6">ATCC 35319 / DSM 5812 / JCM 6584 / H10</strain>
    </source>
</reference>
<dbReference type="InterPro" id="IPR050624">
    <property type="entry name" value="HTH-type_Tx_Regulator"/>
</dbReference>
<name>B8I5F5_RUMCH</name>
<dbReference type="KEGG" id="cce:Ccel_2357"/>
<evidence type="ECO:0000313" key="5">
    <source>
        <dbReference type="EMBL" id="ACL76691.1"/>
    </source>
</evidence>
<dbReference type="RefSeq" id="WP_015925783.1">
    <property type="nucleotide sequence ID" value="NC_011898.1"/>
</dbReference>
<feature type="transmembrane region" description="Helical" evidence="3">
    <location>
        <begin position="146"/>
        <end position="163"/>
    </location>
</feature>
<dbReference type="HOGENOM" id="CLU_087539_0_6_9"/>
<evidence type="ECO:0000259" key="4">
    <source>
        <dbReference type="PROSITE" id="PS50977"/>
    </source>
</evidence>
<evidence type="ECO:0000256" key="2">
    <source>
        <dbReference type="PROSITE-ProRule" id="PRU00335"/>
    </source>
</evidence>
<evidence type="ECO:0000256" key="3">
    <source>
        <dbReference type="SAM" id="Phobius"/>
    </source>
</evidence>
<keyword evidence="3" id="KW-0472">Membrane</keyword>
<keyword evidence="1 2" id="KW-0238">DNA-binding</keyword>
<dbReference type="PROSITE" id="PS50977">
    <property type="entry name" value="HTH_TETR_2"/>
    <property type="match status" value="1"/>
</dbReference>
<dbReference type="InterPro" id="IPR001647">
    <property type="entry name" value="HTH_TetR"/>
</dbReference>
<evidence type="ECO:0000313" key="6">
    <source>
        <dbReference type="Proteomes" id="UP000001349"/>
    </source>
</evidence>
<sequence length="190" mass="22248">METQKTDRRVRYTKMVIKDSLVKFLREKPISKITVKEICEDADINRATFYAHYTDQYDLLQRIENEIIDDINLYLKDYDFKENNLADVEIIERILEYIAENAELFDLLLNLNGDIKFQREVINIIGQQHFLPIIGSNSMEKEDAEYLYHFLASGAVGVIQMWLKDGMKKSAREIAELILKTSINGRTSFI</sequence>
<dbReference type="AlphaFoldDB" id="B8I5F5"/>
<feature type="DNA-binding region" description="H-T-H motif" evidence="2">
    <location>
        <begin position="34"/>
        <end position="53"/>
    </location>
</feature>
<dbReference type="OrthoDB" id="9810250at2"/>
<dbReference type="eggNOG" id="COG1309">
    <property type="taxonomic scope" value="Bacteria"/>
</dbReference>
<organism evidence="5 6">
    <name type="scientific">Ruminiclostridium cellulolyticum (strain ATCC 35319 / DSM 5812 / JCM 6584 / H10)</name>
    <name type="common">Clostridium cellulolyticum</name>
    <dbReference type="NCBI Taxonomy" id="394503"/>
    <lineage>
        <taxon>Bacteria</taxon>
        <taxon>Bacillati</taxon>
        <taxon>Bacillota</taxon>
        <taxon>Clostridia</taxon>
        <taxon>Eubacteriales</taxon>
        <taxon>Oscillospiraceae</taxon>
        <taxon>Ruminiclostridium</taxon>
    </lineage>
</organism>
<dbReference type="PANTHER" id="PTHR43479:SF7">
    <property type="entry name" value="TETR-FAMILY TRANSCRIPTIONAL REGULATOR"/>
    <property type="match status" value="1"/>
</dbReference>